<reference evidence="1 2" key="1">
    <citation type="journal article" date="2021" name="Comput. Struct. Biotechnol. J.">
        <title>De novo genome assembly of the potent medicinal plant Rehmannia glutinosa using nanopore technology.</title>
        <authorList>
            <person name="Ma L."/>
            <person name="Dong C."/>
            <person name="Song C."/>
            <person name="Wang X."/>
            <person name="Zheng X."/>
            <person name="Niu Y."/>
            <person name="Chen S."/>
            <person name="Feng W."/>
        </authorList>
    </citation>
    <scope>NUCLEOTIDE SEQUENCE [LARGE SCALE GENOMIC DNA]</scope>
    <source>
        <strain evidence="1">DH-2019</strain>
    </source>
</reference>
<keyword evidence="2" id="KW-1185">Reference proteome</keyword>
<accession>A0ABR0TZS3</accession>
<gene>
    <name evidence="1" type="ORF">DH2020_008013</name>
</gene>
<name>A0ABR0TZS3_REHGL</name>
<comment type="caution">
    <text evidence="1">The sequence shown here is derived from an EMBL/GenBank/DDBJ whole genome shotgun (WGS) entry which is preliminary data.</text>
</comment>
<dbReference type="Proteomes" id="UP001318860">
    <property type="component" value="Unassembled WGS sequence"/>
</dbReference>
<protein>
    <recommendedName>
        <fullName evidence="3">Myb/SANT-like domain-containing protein</fullName>
    </recommendedName>
</protein>
<dbReference type="PANTHER" id="PTHR46250">
    <property type="entry name" value="MYB/SANT-LIKE DNA-BINDING DOMAIN PROTEIN-RELATED"/>
    <property type="match status" value="1"/>
</dbReference>
<organism evidence="1 2">
    <name type="scientific">Rehmannia glutinosa</name>
    <name type="common">Chinese foxglove</name>
    <dbReference type="NCBI Taxonomy" id="99300"/>
    <lineage>
        <taxon>Eukaryota</taxon>
        <taxon>Viridiplantae</taxon>
        <taxon>Streptophyta</taxon>
        <taxon>Embryophyta</taxon>
        <taxon>Tracheophyta</taxon>
        <taxon>Spermatophyta</taxon>
        <taxon>Magnoliopsida</taxon>
        <taxon>eudicotyledons</taxon>
        <taxon>Gunneridae</taxon>
        <taxon>Pentapetalae</taxon>
        <taxon>asterids</taxon>
        <taxon>lamiids</taxon>
        <taxon>Lamiales</taxon>
        <taxon>Orobanchaceae</taxon>
        <taxon>Rehmannieae</taxon>
        <taxon>Rehmannia</taxon>
    </lineage>
</organism>
<proteinExistence type="predicted"/>
<evidence type="ECO:0000313" key="1">
    <source>
        <dbReference type="EMBL" id="KAK6115744.1"/>
    </source>
</evidence>
<evidence type="ECO:0008006" key="3">
    <source>
        <dbReference type="Google" id="ProtNLM"/>
    </source>
</evidence>
<dbReference type="EMBL" id="JABTTQ020003506">
    <property type="protein sequence ID" value="KAK6115744.1"/>
    <property type="molecule type" value="Genomic_DNA"/>
</dbReference>
<dbReference type="PANTHER" id="PTHR46250:SF15">
    <property type="entry name" value="OS01G0523800 PROTEIN"/>
    <property type="match status" value="1"/>
</dbReference>
<evidence type="ECO:0000313" key="2">
    <source>
        <dbReference type="Proteomes" id="UP001318860"/>
    </source>
</evidence>
<sequence>MVKALPGTNLKGIPHINSKIHVWKKDYGSLVSMLSHIGICWNDTTKMIEVHDNVWADYVKVDANARLMRFKSWPFYNVWVNIFGKNRAMGEYAEGFTKAVNHVLNGTTTQDEEPPNQFRNLFEESHDEIENMSKLLKILDPQRRRMLVKEYQQTARTLCIFCQNTDARLGDIAKRIGFEYDILMDRKEVFGMVCKIEGLSLQEKLLVLKLFVKNTEDLELFFSLPTEAKAEFARIKLAGNL</sequence>